<feature type="domain" description="vWA-MoxR associated protein C-terminal" evidence="2">
    <location>
        <begin position="386"/>
        <end position="625"/>
    </location>
</feature>
<dbReference type="Pfam" id="PF13365">
    <property type="entry name" value="Trypsin_2"/>
    <property type="match status" value="1"/>
</dbReference>
<dbReference type="AlphaFoldDB" id="A0A0D0X7X9"/>
<gene>
    <name evidence="3" type="ORF">TK50_09115</name>
</gene>
<comment type="caution">
    <text evidence="3">The sequence shown here is derived from an EMBL/GenBank/DDBJ whole genome shotgun (WGS) entry which is preliminary data.</text>
</comment>
<name>A0A0D0X7X9_9ACTN</name>
<feature type="domain" description="vWA-MoxR associated protein middle region 0" evidence="1">
    <location>
        <begin position="258"/>
        <end position="360"/>
    </location>
</feature>
<evidence type="ECO:0000313" key="4">
    <source>
        <dbReference type="Proteomes" id="UP000032254"/>
    </source>
</evidence>
<dbReference type="RefSeq" id="WP_043962338.1">
    <property type="nucleotide sequence ID" value="NZ_JBEZEN010000020.1"/>
</dbReference>
<dbReference type="Pfam" id="PF19916">
    <property type="entry name" value="VMAP-M0"/>
    <property type="match status" value="1"/>
</dbReference>
<proteinExistence type="predicted"/>
<dbReference type="InterPro" id="IPR045555">
    <property type="entry name" value="VMAP-M0"/>
</dbReference>
<dbReference type="InterPro" id="IPR009003">
    <property type="entry name" value="Peptidase_S1_PA"/>
</dbReference>
<dbReference type="Gene3D" id="2.40.10.120">
    <property type="match status" value="1"/>
</dbReference>
<organism evidence="3 4">
    <name type="scientific">Micromonospora haikouensis</name>
    <dbReference type="NCBI Taxonomy" id="686309"/>
    <lineage>
        <taxon>Bacteria</taxon>
        <taxon>Bacillati</taxon>
        <taxon>Actinomycetota</taxon>
        <taxon>Actinomycetes</taxon>
        <taxon>Micromonosporales</taxon>
        <taxon>Micromonosporaceae</taxon>
        <taxon>Micromonospora</taxon>
    </lineage>
</organism>
<dbReference type="EMBL" id="JXSX01000001">
    <property type="protein sequence ID" value="KIR65540.1"/>
    <property type="molecule type" value="Genomic_DNA"/>
</dbReference>
<evidence type="ECO:0008006" key="5">
    <source>
        <dbReference type="Google" id="ProtNLM"/>
    </source>
</evidence>
<reference evidence="3 4" key="1">
    <citation type="submission" date="2015-01" db="EMBL/GenBank/DDBJ databases">
        <title>Sequencing and annotation of Micromonospora carbonacea strain JXNU-1 genome.</title>
        <authorList>
            <person name="Long Z."/>
            <person name="Huang Y."/>
            <person name="Jiang Y."/>
        </authorList>
    </citation>
    <scope>NUCLEOTIDE SEQUENCE [LARGE SCALE GENOMIC DNA]</scope>
    <source>
        <strain evidence="3 4">JXNU-1</strain>
    </source>
</reference>
<accession>A0A0D0X7X9</accession>
<dbReference type="GeneID" id="301304296"/>
<sequence>MGAPLVTDGFDDLGRVLRSTVLEVLPGADIPGGTAFFVAPGFALTCAHVVGGRQGDVLPVRWDGRALTARVVHAAPSSPGGQPVWSPPDLAVLRVADAPAGHPCVWLGEQPPPEGTPLHTVGFAGEHATAEATPAWPRSAGPQGVRGAAALRLRGDELAKGSPGSPVLDLTTGEVCAMVQTPHRPGDAYGGLAIPLAELRGLPIALLRELWRGHDRHHGADGSWAYAIDRLRDRRTETVRPEVAELLDPAARLPVLRATEEARLRGLLALLPAAEDAYQLYERACGGPAAPMPAQPLLDRRDVIGALDDVARARRGELHPLLVLATELIPRYLAAERAVLRAWIDDLAVRLGQRAQLARHTTAWTPTPAELSSVLLEVTPAGHDQQRYLLSMSVYRSRDDVRCLAQQDEPIPVPELEAALRRLLRLGLGHLGWGRRVMVELTLPPELLDLPVDEWVLDHDPVPLGLVRPVLVRLSDEEESGSRPEAEERWDALSADGDGMSFATVGCGVDVGPTWFYAHLTRTNPAGALLPGPTTDRARRTLLEVALRAGTPVALWSRVGCERHGGPDGAGTCRGEAFLADLEPRLRHRPIGALPLDVRQLRAAAVEARDENHCGHRLVLLWDNPFRRFRGTSTLDAQW</sequence>
<dbReference type="Pfam" id="PF20028">
    <property type="entry name" value="VMAP-C"/>
    <property type="match status" value="1"/>
</dbReference>
<dbReference type="InterPro" id="IPR045450">
    <property type="entry name" value="VMAP_C"/>
</dbReference>
<dbReference type="SUPFAM" id="SSF50494">
    <property type="entry name" value="Trypsin-like serine proteases"/>
    <property type="match status" value="1"/>
</dbReference>
<dbReference type="OrthoDB" id="3867284at2"/>
<dbReference type="PATRIC" id="fig|47853.6.peg.1939"/>
<protein>
    <recommendedName>
        <fullName evidence="5">Trypsin-like peptidase domain-containing protein</fullName>
    </recommendedName>
</protein>
<evidence type="ECO:0000313" key="3">
    <source>
        <dbReference type="EMBL" id="KIR65540.1"/>
    </source>
</evidence>
<evidence type="ECO:0000259" key="2">
    <source>
        <dbReference type="Pfam" id="PF20028"/>
    </source>
</evidence>
<keyword evidence="4" id="KW-1185">Reference proteome</keyword>
<evidence type="ECO:0000259" key="1">
    <source>
        <dbReference type="Pfam" id="PF19916"/>
    </source>
</evidence>
<dbReference type="Proteomes" id="UP000032254">
    <property type="component" value="Unassembled WGS sequence"/>
</dbReference>